<feature type="domain" description="C2H2-type" evidence="3">
    <location>
        <begin position="603"/>
        <end position="627"/>
    </location>
</feature>
<reference evidence="5 6" key="1">
    <citation type="submission" date="2020-04" db="EMBL/GenBank/DDBJ databases">
        <title>Perkinsus olseni comparative genomics.</title>
        <authorList>
            <person name="Bogema D.R."/>
        </authorList>
    </citation>
    <scope>NUCLEOTIDE SEQUENCE [LARGE SCALE GENOMIC DNA]</scope>
    <source>
        <strain evidence="5">ATCC PRA-205</strain>
    </source>
</reference>
<feature type="domain" description="C2H2-type" evidence="3">
    <location>
        <begin position="728"/>
        <end position="752"/>
    </location>
</feature>
<feature type="compositionally biased region" description="Polar residues" evidence="1">
    <location>
        <begin position="45"/>
        <end position="59"/>
    </location>
</feature>
<evidence type="ECO:0000256" key="2">
    <source>
        <dbReference type="SAM" id="Phobius"/>
    </source>
</evidence>
<feature type="region of interest" description="Disordered" evidence="1">
    <location>
        <begin position="45"/>
        <end position="64"/>
    </location>
</feature>
<keyword evidence="2" id="KW-0472">Membrane</keyword>
<feature type="compositionally biased region" description="Basic and acidic residues" evidence="1">
    <location>
        <begin position="115"/>
        <end position="128"/>
    </location>
</feature>
<proteinExistence type="predicted"/>
<protein>
    <recommendedName>
        <fullName evidence="7">C2H2-type domain-containing protein</fullName>
    </recommendedName>
</protein>
<feature type="domain" description="C2H2-type" evidence="3">
    <location>
        <begin position="525"/>
        <end position="550"/>
    </location>
</feature>
<feature type="compositionally biased region" description="Polar residues" evidence="1">
    <location>
        <begin position="157"/>
        <end position="169"/>
    </location>
</feature>
<evidence type="ECO:0000313" key="5">
    <source>
        <dbReference type="EMBL" id="KAF4704290.1"/>
    </source>
</evidence>
<feature type="compositionally biased region" description="Low complexity" evidence="1">
    <location>
        <begin position="229"/>
        <end position="258"/>
    </location>
</feature>
<dbReference type="SUPFAM" id="SSF57667">
    <property type="entry name" value="beta-beta-alpha zinc fingers"/>
    <property type="match status" value="2"/>
</dbReference>
<dbReference type="GO" id="GO:0003676">
    <property type="term" value="F:nucleic acid binding"/>
    <property type="evidence" value="ECO:0007669"/>
    <property type="project" value="InterPro"/>
</dbReference>
<feature type="region of interest" description="Disordered" evidence="1">
    <location>
        <begin position="558"/>
        <end position="582"/>
    </location>
</feature>
<evidence type="ECO:0000313" key="6">
    <source>
        <dbReference type="Proteomes" id="UP000574390"/>
    </source>
</evidence>
<feature type="transmembrane region" description="Helical" evidence="2">
    <location>
        <begin position="413"/>
        <end position="432"/>
    </location>
</feature>
<evidence type="ECO:0000256" key="1">
    <source>
        <dbReference type="SAM" id="MobiDB-lite"/>
    </source>
</evidence>
<feature type="compositionally biased region" description="Low complexity" evidence="1">
    <location>
        <begin position="184"/>
        <end position="195"/>
    </location>
</feature>
<evidence type="ECO:0000259" key="4">
    <source>
        <dbReference type="SMART" id="SM00451"/>
    </source>
</evidence>
<dbReference type="SMART" id="SM00451">
    <property type="entry name" value="ZnF_U1"/>
    <property type="match status" value="4"/>
</dbReference>
<keyword evidence="2" id="KW-1133">Transmembrane helix</keyword>
<dbReference type="Proteomes" id="UP000574390">
    <property type="component" value="Unassembled WGS sequence"/>
</dbReference>
<dbReference type="InterPro" id="IPR013087">
    <property type="entry name" value="Znf_C2H2_type"/>
</dbReference>
<feature type="domain" description="U1-type" evidence="4">
    <location>
        <begin position="600"/>
        <end position="634"/>
    </location>
</feature>
<dbReference type="GO" id="GO:0008270">
    <property type="term" value="F:zinc ion binding"/>
    <property type="evidence" value="ECO:0007669"/>
    <property type="project" value="InterPro"/>
</dbReference>
<dbReference type="Pfam" id="PF12874">
    <property type="entry name" value="zf-met"/>
    <property type="match status" value="2"/>
</dbReference>
<evidence type="ECO:0008006" key="7">
    <source>
        <dbReference type="Google" id="ProtNLM"/>
    </source>
</evidence>
<feature type="non-terminal residue" evidence="5">
    <location>
        <position position="794"/>
    </location>
</feature>
<dbReference type="AlphaFoldDB" id="A0A7J6Q9M4"/>
<comment type="caution">
    <text evidence="5">The sequence shown here is derived from an EMBL/GenBank/DDBJ whole genome shotgun (WGS) entry which is preliminary data.</text>
</comment>
<feature type="transmembrane region" description="Helical" evidence="2">
    <location>
        <begin position="339"/>
        <end position="356"/>
    </location>
</feature>
<feature type="domain" description="U1-type" evidence="4">
    <location>
        <begin position="522"/>
        <end position="557"/>
    </location>
</feature>
<feature type="domain" description="U1-type" evidence="4">
    <location>
        <begin position="647"/>
        <end position="681"/>
    </location>
</feature>
<feature type="domain" description="U1-type" evidence="4">
    <location>
        <begin position="725"/>
        <end position="759"/>
    </location>
</feature>
<sequence>MTAIQADLRCSGEGLHFIRLVVSPVVGDRLVALEGQVRNLQAQVNSLRVSQPATASETAPDTRAQDERVLLEIQQQRSTVALLCDELKKVSTTASQQPEGDVPSSPTPIPVGESSHGEGNKPRKEDGSPPHPADPQQQQQREHVVDGEARPEDKSSVSRPARSSITSLPSRRPSSDVKEGYRRSSASAHLSPSGSIERRGSLANRLSPPPRVKGSRLFVSPENPAWGMSAAGRSSRRTSVSSSAPGTRAAAAGAPGHGSISEGMSTLVPYDDLVDEAYFRINAQYGSLGVCVEALCTGGGTFDTSTRFECLDFAAIIEQVGMTPKEGCRLFRILDTQRMFVPTAVAGIIILRDYYLNAQNKLAPMRSVTLQAATIVLLLLFGLGTMGLSLMTVHSHCPDRSPEDWAHIVRRTLLPVHIVVGLTLGSAARLLWLSRRTIERTDATEAKLECCATTPITHRLTHASIAPMLTIVEADYWSAHLRAPRHKEKVGRQYRARQWETVRAYPDGQFLLESNYIELGDDNQFCCTLCNKKSYGFGMIIESHCASDKHKRNVEWAARTNPPPTDRRLTDEHTTDGGDGGAVATAEGGYMRAQRLKNEEGWIVCKLCNKKFFDLDSAKGHCASNKHEENVAWDEEWEGSCGVVMNGTMLNCPLCDKQCYDIGEARVHCDSKAHVKATDEPDYDAAYNKQFYRVEDGQRVATVAGVIGSDEDSAPCNYPNEQVNNGYLICEVCDVTPQSWSQWKIHLHSKKHLSRRAALDEEYVCYWQKLHAGGVAYYYEHISQIWQWGEVADE</sequence>
<feature type="compositionally biased region" description="Basic and acidic residues" evidence="1">
    <location>
        <begin position="140"/>
        <end position="156"/>
    </location>
</feature>
<keyword evidence="2" id="KW-0812">Transmembrane</keyword>
<feature type="domain" description="C2H2-type" evidence="3">
    <location>
        <begin position="650"/>
        <end position="674"/>
    </location>
</feature>
<dbReference type="InterPro" id="IPR003604">
    <property type="entry name" value="Matrin/U1-like-C_Znf_C2H2"/>
</dbReference>
<feature type="compositionally biased region" description="Basic and acidic residues" evidence="1">
    <location>
        <begin position="173"/>
        <end position="182"/>
    </location>
</feature>
<feature type="region of interest" description="Disordered" evidence="1">
    <location>
        <begin position="92"/>
        <end position="258"/>
    </location>
</feature>
<dbReference type="InterPro" id="IPR036236">
    <property type="entry name" value="Znf_C2H2_sf"/>
</dbReference>
<feature type="transmembrane region" description="Helical" evidence="2">
    <location>
        <begin position="368"/>
        <end position="393"/>
    </location>
</feature>
<evidence type="ECO:0000259" key="3">
    <source>
        <dbReference type="SMART" id="SM00355"/>
    </source>
</evidence>
<name>A0A7J6Q9M4_PEROL</name>
<dbReference type="SMART" id="SM00355">
    <property type="entry name" value="ZnF_C2H2"/>
    <property type="match status" value="4"/>
</dbReference>
<accession>A0A7J6Q9M4</accession>
<dbReference type="EMBL" id="JABANM010031607">
    <property type="protein sequence ID" value="KAF4704290.1"/>
    <property type="molecule type" value="Genomic_DNA"/>
</dbReference>
<feature type="compositionally biased region" description="Basic and acidic residues" evidence="1">
    <location>
        <begin position="565"/>
        <end position="576"/>
    </location>
</feature>
<gene>
    <name evidence="5" type="ORF">FOZ62_030370</name>
</gene>
<dbReference type="Gene3D" id="3.30.160.60">
    <property type="entry name" value="Classic Zinc Finger"/>
    <property type="match status" value="1"/>
</dbReference>
<organism evidence="5 6">
    <name type="scientific">Perkinsus olseni</name>
    <name type="common">Perkinsus atlanticus</name>
    <dbReference type="NCBI Taxonomy" id="32597"/>
    <lineage>
        <taxon>Eukaryota</taxon>
        <taxon>Sar</taxon>
        <taxon>Alveolata</taxon>
        <taxon>Perkinsozoa</taxon>
        <taxon>Perkinsea</taxon>
        <taxon>Perkinsida</taxon>
        <taxon>Perkinsidae</taxon>
        <taxon>Perkinsus</taxon>
    </lineage>
</organism>